<feature type="compositionally biased region" description="Basic and acidic residues" evidence="1">
    <location>
        <begin position="78"/>
        <end position="94"/>
    </location>
</feature>
<evidence type="ECO:0000313" key="2">
    <source>
        <dbReference type="EMBL" id="KAA1086909.1"/>
    </source>
</evidence>
<comment type="caution">
    <text evidence="2">The sequence shown here is derived from an EMBL/GenBank/DDBJ whole genome shotgun (WGS) entry which is preliminary data.</text>
</comment>
<organism evidence="2 3">
    <name type="scientific">Puccinia graminis f. sp. tritici</name>
    <dbReference type="NCBI Taxonomy" id="56615"/>
    <lineage>
        <taxon>Eukaryota</taxon>
        <taxon>Fungi</taxon>
        <taxon>Dikarya</taxon>
        <taxon>Basidiomycota</taxon>
        <taxon>Pucciniomycotina</taxon>
        <taxon>Pucciniomycetes</taxon>
        <taxon>Pucciniales</taxon>
        <taxon>Pucciniaceae</taxon>
        <taxon>Puccinia</taxon>
    </lineage>
</organism>
<dbReference type="PANTHER" id="PTHR28523">
    <property type="entry name" value="CYTOCHROME C OXIDASE ASSEMBLY FACTOR 1"/>
    <property type="match status" value="1"/>
</dbReference>
<dbReference type="AlphaFoldDB" id="A0A5B0NGD0"/>
<dbReference type="InterPro" id="IPR042432">
    <property type="entry name" value="Coa1_fungi"/>
</dbReference>
<evidence type="ECO:0000256" key="1">
    <source>
        <dbReference type="SAM" id="MobiDB-lite"/>
    </source>
</evidence>
<dbReference type="Proteomes" id="UP000324748">
    <property type="component" value="Unassembled WGS sequence"/>
</dbReference>
<feature type="region of interest" description="Disordered" evidence="1">
    <location>
        <begin position="248"/>
        <end position="271"/>
    </location>
</feature>
<dbReference type="InterPro" id="IPR014807">
    <property type="entry name" value="Coa1"/>
</dbReference>
<dbReference type="EMBL" id="VSWC01000105">
    <property type="protein sequence ID" value="KAA1086909.1"/>
    <property type="molecule type" value="Genomic_DNA"/>
</dbReference>
<sequence>MKLTLTTTTTTTNGGPIGGLLLNRARAPPRLASRIPIRTARTSLLHRLINTSSTAYPSGSVKNPTQIISSISSPESVSRSEKSRTVPESHRELPELPSRTPLYVGSFLVIASVWAGFIYFSTNAEKANSSIVKAVLFELRSNPSVLAALGQSIKPEKDDMFGQLWVDGQINLMQGSVDVAFRVTGSERSGKVYFTSVRRERGSEFEIIRWKLIRDDGVIVDLVNEGTQARPVLLTGTDNGAVAIGPLRSSQLSSGSAPSGSTGTPSATRLV</sequence>
<feature type="region of interest" description="Disordered" evidence="1">
    <location>
        <begin position="69"/>
        <end position="95"/>
    </location>
</feature>
<evidence type="ECO:0000313" key="3">
    <source>
        <dbReference type="Proteomes" id="UP000324748"/>
    </source>
</evidence>
<name>A0A5B0NGD0_PUCGR</name>
<dbReference type="Pfam" id="PF08695">
    <property type="entry name" value="Coa1"/>
    <property type="match status" value="1"/>
</dbReference>
<reference evidence="2 3" key="1">
    <citation type="submission" date="2019-05" db="EMBL/GenBank/DDBJ databases">
        <title>Emergence of the Ug99 lineage of the wheat stem rust pathogen through somatic hybridization.</title>
        <authorList>
            <person name="Li F."/>
            <person name="Upadhyaya N.M."/>
            <person name="Sperschneider J."/>
            <person name="Matny O."/>
            <person name="Nguyen-Phuc H."/>
            <person name="Mago R."/>
            <person name="Raley C."/>
            <person name="Miller M.E."/>
            <person name="Silverstein K.A.T."/>
            <person name="Henningsen E."/>
            <person name="Hirsch C.D."/>
            <person name="Visser B."/>
            <person name="Pretorius Z.A."/>
            <person name="Steffenson B.J."/>
            <person name="Schwessinger B."/>
            <person name="Dodds P.N."/>
            <person name="Figueroa M."/>
        </authorList>
    </citation>
    <scope>NUCLEOTIDE SEQUENCE [LARGE SCALE GENOMIC DNA]</scope>
    <source>
        <strain evidence="2">21-0</strain>
    </source>
</reference>
<protein>
    <submittedName>
        <fullName evidence="2">Uncharacterized protein</fullName>
    </submittedName>
</protein>
<dbReference type="GO" id="GO:0005743">
    <property type="term" value="C:mitochondrial inner membrane"/>
    <property type="evidence" value="ECO:0007669"/>
    <property type="project" value="TreeGrafter"/>
</dbReference>
<proteinExistence type="predicted"/>
<dbReference type="PANTHER" id="PTHR28523:SF1">
    <property type="entry name" value="CYTOCHROME C OXIDASE ASSEMBLY FACTOR 1"/>
    <property type="match status" value="1"/>
</dbReference>
<dbReference type="OrthoDB" id="2100652at2759"/>
<gene>
    <name evidence="2" type="ORF">PGT21_015236</name>
</gene>
<keyword evidence="3" id="KW-1185">Reference proteome</keyword>
<accession>A0A5B0NGD0</accession>
<dbReference type="GO" id="GO:0033617">
    <property type="term" value="P:mitochondrial respiratory chain complex IV assembly"/>
    <property type="evidence" value="ECO:0007669"/>
    <property type="project" value="InterPro"/>
</dbReference>